<dbReference type="KEGG" id="ctak:4412677_01562"/>
<dbReference type="EMBL" id="LT906465">
    <property type="protein sequence ID" value="SNV45989.1"/>
    <property type="molecule type" value="Genomic_DNA"/>
</dbReference>
<feature type="region of interest" description="Disordered" evidence="1">
    <location>
        <begin position="162"/>
        <end position="189"/>
    </location>
</feature>
<dbReference type="Proteomes" id="UP000215196">
    <property type="component" value="Chromosome 1"/>
</dbReference>
<proteinExistence type="predicted"/>
<evidence type="ECO:0000256" key="2">
    <source>
        <dbReference type="SAM" id="Phobius"/>
    </source>
</evidence>
<feature type="transmembrane region" description="Helical" evidence="2">
    <location>
        <begin position="16"/>
        <end position="34"/>
    </location>
</feature>
<keyword evidence="4" id="KW-1185">Reference proteome</keyword>
<feature type="region of interest" description="Disordered" evidence="1">
    <location>
        <begin position="57"/>
        <end position="90"/>
    </location>
</feature>
<keyword evidence="2" id="KW-0812">Transmembrane</keyword>
<dbReference type="RefSeq" id="WP_095072061.1">
    <property type="nucleotide sequence ID" value="NZ_LT906465.1"/>
</dbReference>
<dbReference type="AlphaFoldDB" id="A0A239XGL2"/>
<evidence type="ECO:0000313" key="4">
    <source>
        <dbReference type="Proteomes" id="UP000215196"/>
    </source>
</evidence>
<organism evidence="3 4">
    <name type="scientific">Chryseobacterium taklimakanense</name>
    <dbReference type="NCBI Taxonomy" id="536441"/>
    <lineage>
        <taxon>Bacteria</taxon>
        <taxon>Pseudomonadati</taxon>
        <taxon>Bacteroidota</taxon>
        <taxon>Flavobacteriia</taxon>
        <taxon>Flavobacteriales</taxon>
        <taxon>Weeksellaceae</taxon>
        <taxon>Chryseobacterium group</taxon>
        <taxon>Chryseobacterium</taxon>
    </lineage>
</organism>
<accession>A0A239XGL2</accession>
<keyword evidence="2" id="KW-1133">Transmembrane helix</keyword>
<evidence type="ECO:0000313" key="3">
    <source>
        <dbReference type="EMBL" id="SNV45989.1"/>
    </source>
</evidence>
<name>A0A239XGL2_9FLAO</name>
<sequence length="279" mass="29357">MSYTISHNEKNDRRKSAIITLLISLLVLLALYFYKFSRLIPKEEPVTTMLINFGDHQNGAGFEEPANQDGSQESSAEVTVEEPQPQPEPKPIVQEKIITGTSKLAAAPKVENVEKKPTPAAKVTPVKANTAKTVTNTKTSTTPTKRQGDSKGTAAVGNLIRGRGKAAGSQGTMGTTGNAGDPLGSDGNGDSRIGVDRKLIGFIPGTMGRGGAQPSHNCSASGMITISYTVDKAGNVISARRSGGISDACVASTSVAWVKQYVKAERANTSSTGTYRITF</sequence>
<protein>
    <submittedName>
        <fullName evidence="3">Uncharacterized protein conserved in bacteria</fullName>
    </submittedName>
</protein>
<gene>
    <name evidence="3" type="ORF">SAMEA4412677_01562</name>
</gene>
<keyword evidence="2" id="KW-0472">Membrane</keyword>
<reference evidence="3 4" key="1">
    <citation type="submission" date="2017-06" db="EMBL/GenBank/DDBJ databases">
        <authorList>
            <consortium name="Pathogen Informatics"/>
        </authorList>
    </citation>
    <scope>NUCLEOTIDE SEQUENCE [LARGE SCALE GENOMIC DNA]</scope>
    <source>
        <strain evidence="3 4">NCTC13490</strain>
    </source>
</reference>
<evidence type="ECO:0000256" key="1">
    <source>
        <dbReference type="SAM" id="MobiDB-lite"/>
    </source>
</evidence>
<feature type="compositionally biased region" description="Polar residues" evidence="1">
    <location>
        <begin position="169"/>
        <end position="178"/>
    </location>
</feature>